<sequence length="129" mass="13803">MFTELNVFKIAHSMAVHAGKRQALVSQNIANADTPGYHAKDIKPFKDVFAAGARPSSMMATRASHLNGTADGGMDWAVTSSEDGSDPNDNSVSVETELLKGVEVSRQHKRALAIYKSSMNILRASLGKA</sequence>
<dbReference type="HOGENOM" id="CLU_125463_2_1_5"/>
<dbReference type="AlphaFoldDB" id="V9VZE4"/>
<dbReference type="KEGG" id="lmd:METH_20745"/>
<evidence type="ECO:0000256" key="1">
    <source>
        <dbReference type="ARBA" id="ARBA00004117"/>
    </source>
</evidence>
<proteinExistence type="predicted"/>
<feature type="region of interest" description="Disordered" evidence="2">
    <location>
        <begin position="72"/>
        <end position="92"/>
    </location>
</feature>
<evidence type="ECO:0000313" key="4">
    <source>
        <dbReference type="EMBL" id="AHD02745.1"/>
    </source>
</evidence>
<keyword evidence="4" id="KW-0969">Cilium</keyword>
<evidence type="ECO:0000259" key="3">
    <source>
        <dbReference type="Pfam" id="PF00460"/>
    </source>
</evidence>
<keyword evidence="4" id="KW-0282">Flagellum</keyword>
<dbReference type="GO" id="GO:0009425">
    <property type="term" value="C:bacterial-type flagellum basal body"/>
    <property type="evidence" value="ECO:0007669"/>
    <property type="project" value="UniProtKB-SubCell"/>
</dbReference>
<dbReference type="Proteomes" id="UP000018780">
    <property type="component" value="Chromosome"/>
</dbReference>
<keyword evidence="5" id="KW-1185">Reference proteome</keyword>
<accession>V9VZE4</accession>
<reference evidence="4 5" key="1">
    <citation type="submission" date="2013-09" db="EMBL/GenBank/DDBJ databases">
        <authorList>
            <consortium name="DOE Joint Genome Institute"/>
            <person name="Klenk H.-P."/>
            <person name="Huntemann M."/>
            <person name="Han J."/>
            <person name="Chen A."/>
            <person name="Kyrpides N."/>
            <person name="Mavromatis K."/>
            <person name="Markowitz V."/>
            <person name="Palaniappan K."/>
            <person name="Ivanova N."/>
            <person name="Schaumberg A."/>
            <person name="Pati A."/>
            <person name="Liolios K."/>
            <person name="Nordberg H.P."/>
            <person name="Cantor M.N."/>
            <person name="Hua S.X."/>
            <person name="Woyke T."/>
        </authorList>
    </citation>
    <scope>NUCLEOTIDE SEQUENCE [LARGE SCALE GENOMIC DNA]</scope>
    <source>
        <strain evidence="4 5">DSM 14336</strain>
    </source>
</reference>
<gene>
    <name evidence="4" type="primary">flgB</name>
    <name evidence="4" type="ORF">METH_20745</name>
</gene>
<evidence type="ECO:0000313" key="5">
    <source>
        <dbReference type="Proteomes" id="UP000018780"/>
    </source>
</evidence>
<dbReference type="InterPro" id="IPR001444">
    <property type="entry name" value="Flag_bb_rod_N"/>
</dbReference>
<feature type="compositionally biased region" description="Polar residues" evidence="2">
    <location>
        <begin position="78"/>
        <end position="92"/>
    </location>
</feature>
<dbReference type="NCBIfam" id="NF009270">
    <property type="entry name" value="PRK12627.1"/>
    <property type="match status" value="1"/>
</dbReference>
<organism evidence="4 5">
    <name type="scientific">Leisingera methylohalidivorans DSM 14336</name>
    <dbReference type="NCBI Taxonomy" id="999552"/>
    <lineage>
        <taxon>Bacteria</taxon>
        <taxon>Pseudomonadati</taxon>
        <taxon>Pseudomonadota</taxon>
        <taxon>Alphaproteobacteria</taxon>
        <taxon>Rhodobacterales</taxon>
        <taxon>Roseobacteraceae</taxon>
        <taxon>Leisingera</taxon>
    </lineage>
</organism>
<dbReference type="Pfam" id="PF00460">
    <property type="entry name" value="Flg_bb_rod"/>
    <property type="match status" value="1"/>
</dbReference>
<dbReference type="OrthoDB" id="9788334at2"/>
<evidence type="ECO:0000256" key="2">
    <source>
        <dbReference type="SAM" id="MobiDB-lite"/>
    </source>
</evidence>
<dbReference type="RefSeq" id="WP_024092264.1">
    <property type="nucleotide sequence ID" value="NC_023135.1"/>
</dbReference>
<dbReference type="PATRIC" id="fig|999552.6.peg.4109"/>
<protein>
    <submittedName>
        <fullName evidence="4">Flagellar basal body rod protein FlgB</fullName>
    </submittedName>
</protein>
<dbReference type="EMBL" id="CP006773">
    <property type="protein sequence ID" value="AHD02745.1"/>
    <property type="molecule type" value="Genomic_DNA"/>
</dbReference>
<feature type="domain" description="Flagellar basal body rod protein N-terminal" evidence="3">
    <location>
        <begin position="20"/>
        <end position="37"/>
    </location>
</feature>
<dbReference type="STRING" id="999552.METH_20745"/>
<name>V9VZE4_9RHOB</name>
<keyword evidence="4" id="KW-0966">Cell projection</keyword>
<comment type="subcellular location">
    <subcellularLocation>
        <location evidence="1">Bacterial flagellum basal body</location>
    </subcellularLocation>
</comment>